<evidence type="ECO:0000256" key="3">
    <source>
        <dbReference type="ARBA" id="ARBA00022514"/>
    </source>
</evidence>
<dbReference type="Pfam" id="PF00019">
    <property type="entry name" value="TGF_beta"/>
    <property type="match status" value="1"/>
</dbReference>
<dbReference type="InterPro" id="IPR001839">
    <property type="entry name" value="TGF-b_C"/>
</dbReference>
<name>A0AAN9T354_9HEMI</name>
<comment type="similarity">
    <text evidence="2 9">Belongs to the TGF-beta family.</text>
</comment>
<dbReference type="EMBL" id="JBBCAQ010000038">
    <property type="protein sequence ID" value="KAK7571923.1"/>
    <property type="molecule type" value="Genomic_DNA"/>
</dbReference>
<feature type="signal peptide" evidence="10">
    <location>
        <begin position="1"/>
        <end position="18"/>
    </location>
</feature>
<organism evidence="12 13">
    <name type="scientific">Parthenolecanium corni</name>
    <dbReference type="NCBI Taxonomy" id="536013"/>
    <lineage>
        <taxon>Eukaryota</taxon>
        <taxon>Metazoa</taxon>
        <taxon>Ecdysozoa</taxon>
        <taxon>Arthropoda</taxon>
        <taxon>Hexapoda</taxon>
        <taxon>Insecta</taxon>
        <taxon>Pterygota</taxon>
        <taxon>Neoptera</taxon>
        <taxon>Paraneoptera</taxon>
        <taxon>Hemiptera</taxon>
        <taxon>Sternorrhyncha</taxon>
        <taxon>Coccoidea</taxon>
        <taxon>Coccidae</taxon>
        <taxon>Parthenolecanium</taxon>
    </lineage>
</organism>
<dbReference type="AlphaFoldDB" id="A0AAN9T354"/>
<dbReference type="PANTHER" id="PTHR11848">
    <property type="entry name" value="TGF-BETA FAMILY"/>
    <property type="match status" value="1"/>
</dbReference>
<evidence type="ECO:0000256" key="10">
    <source>
        <dbReference type="SAM" id="SignalP"/>
    </source>
</evidence>
<dbReference type="Proteomes" id="UP001367676">
    <property type="component" value="Unassembled WGS sequence"/>
</dbReference>
<protein>
    <recommendedName>
        <fullName evidence="11">TGF-beta family profile domain-containing protein</fullName>
    </recommendedName>
</protein>
<keyword evidence="6 9" id="KW-0339">Growth factor</keyword>
<keyword evidence="4" id="KW-0964">Secreted</keyword>
<keyword evidence="13" id="KW-1185">Reference proteome</keyword>
<dbReference type="GO" id="GO:0008083">
    <property type="term" value="F:growth factor activity"/>
    <property type="evidence" value="ECO:0007669"/>
    <property type="project" value="UniProtKB-KW"/>
</dbReference>
<dbReference type="PROSITE" id="PS00250">
    <property type="entry name" value="TGF_BETA_1"/>
    <property type="match status" value="1"/>
</dbReference>
<feature type="domain" description="TGF-beta family profile" evidence="11">
    <location>
        <begin position="267"/>
        <end position="402"/>
    </location>
</feature>
<dbReference type="Gene3D" id="2.60.120.970">
    <property type="match status" value="1"/>
</dbReference>
<keyword evidence="3" id="KW-0202">Cytokine</keyword>
<dbReference type="FunFam" id="2.10.90.10:FF:000003">
    <property type="entry name" value="Bone morphogenetic protein 5"/>
    <property type="match status" value="1"/>
</dbReference>
<sequence length="402" mass="46160">MKCIVLLMLVANLQQLFATYSGLYMDNGRDQTMIERRMTRREKQKFERELLHLLGLPKKPKRTLRSSTLTSSAPKFLLEVYKSLDGGKLKNDFNLKSEDYRSVKESDAIMTFLTKKNYLNSLRHEKGKHLWFDVSDVPVGDTVVGSELRIYKFRNPESEKYTVTVNQVLLDFDGEKELDYVDSVNITNTYEGWLVFNVTSAFMSWVAFPSMNRGLHVSVHKHSKTSHEIHHDAAGIISSNFEENENHQPFLVAFFKYGANNSKLKPRRIRDVNKKKEKSDAEVSYNVNPLTSESAWSYRNCQIQTLYVNFKDLNWQDWIIAPHGYAAYFCSGLCDFPLNAHMNATNHAIVQTLVNLINPSEAPKPCCAPTKLGSIAVLFYLEDNNVILKKYKNMIVKSCGCH</sequence>
<reference evidence="12 13" key="1">
    <citation type="submission" date="2024-03" db="EMBL/GenBank/DDBJ databases">
        <title>Adaptation during the transition from Ophiocordyceps entomopathogen to insect associate is accompanied by gene loss and intensified selection.</title>
        <authorList>
            <person name="Ward C.M."/>
            <person name="Onetto C.A."/>
            <person name="Borneman A.R."/>
        </authorList>
    </citation>
    <scope>NUCLEOTIDE SEQUENCE [LARGE SCALE GENOMIC DNA]</scope>
    <source>
        <strain evidence="12">AWRI1</strain>
        <tissue evidence="12">Single Adult Female</tissue>
    </source>
</reference>
<evidence type="ECO:0000313" key="12">
    <source>
        <dbReference type="EMBL" id="KAK7571923.1"/>
    </source>
</evidence>
<evidence type="ECO:0000256" key="2">
    <source>
        <dbReference type="ARBA" id="ARBA00006656"/>
    </source>
</evidence>
<evidence type="ECO:0000256" key="6">
    <source>
        <dbReference type="ARBA" id="ARBA00023030"/>
    </source>
</evidence>
<dbReference type="GO" id="GO:0032502">
    <property type="term" value="P:developmental process"/>
    <property type="evidence" value="ECO:0007669"/>
    <property type="project" value="UniProtKB-ARBA"/>
</dbReference>
<gene>
    <name evidence="12" type="ORF">V9T40_014395</name>
</gene>
<dbReference type="GO" id="GO:0005615">
    <property type="term" value="C:extracellular space"/>
    <property type="evidence" value="ECO:0007669"/>
    <property type="project" value="UniProtKB-KW"/>
</dbReference>
<dbReference type="InterPro" id="IPR017948">
    <property type="entry name" value="TGFb_CS"/>
</dbReference>
<evidence type="ECO:0000259" key="11">
    <source>
        <dbReference type="PROSITE" id="PS51362"/>
    </source>
</evidence>
<evidence type="ECO:0000256" key="9">
    <source>
        <dbReference type="RuleBase" id="RU000354"/>
    </source>
</evidence>
<dbReference type="PROSITE" id="PS51362">
    <property type="entry name" value="TGF_BETA_2"/>
    <property type="match status" value="1"/>
</dbReference>
<feature type="chain" id="PRO_5042880778" description="TGF-beta family profile domain-containing protein" evidence="10">
    <location>
        <begin position="19"/>
        <end position="402"/>
    </location>
</feature>
<comment type="caution">
    <text evidence="12">The sequence shown here is derived from an EMBL/GenBank/DDBJ whole genome shotgun (WGS) entry which is preliminary data.</text>
</comment>
<evidence type="ECO:0000256" key="7">
    <source>
        <dbReference type="ARBA" id="ARBA00023157"/>
    </source>
</evidence>
<dbReference type="CDD" id="cd13761">
    <property type="entry name" value="TGF_beta_BMP5_like"/>
    <property type="match status" value="1"/>
</dbReference>
<dbReference type="InterPro" id="IPR029034">
    <property type="entry name" value="Cystine-knot_cytokine"/>
</dbReference>
<proteinExistence type="inferred from homology"/>
<evidence type="ECO:0000256" key="8">
    <source>
        <dbReference type="ARBA" id="ARBA00023180"/>
    </source>
</evidence>
<dbReference type="GO" id="GO:0005125">
    <property type="term" value="F:cytokine activity"/>
    <property type="evidence" value="ECO:0007669"/>
    <property type="project" value="UniProtKB-KW"/>
</dbReference>
<keyword evidence="7" id="KW-1015">Disulfide bond</keyword>
<evidence type="ECO:0000256" key="1">
    <source>
        <dbReference type="ARBA" id="ARBA00004613"/>
    </source>
</evidence>
<keyword evidence="5 10" id="KW-0732">Signal</keyword>
<dbReference type="InterPro" id="IPR001111">
    <property type="entry name" value="TGF-b_propeptide"/>
</dbReference>
<dbReference type="PANTHER" id="PTHR11848:SF310">
    <property type="entry name" value="PROTEIN 60A-RELATED"/>
    <property type="match status" value="1"/>
</dbReference>
<dbReference type="Gene3D" id="2.10.90.10">
    <property type="entry name" value="Cystine-knot cytokines"/>
    <property type="match status" value="1"/>
</dbReference>
<evidence type="ECO:0000313" key="13">
    <source>
        <dbReference type="Proteomes" id="UP001367676"/>
    </source>
</evidence>
<accession>A0AAN9T354</accession>
<dbReference type="InterPro" id="IPR015615">
    <property type="entry name" value="TGF-beta-rel"/>
</dbReference>
<dbReference type="SUPFAM" id="SSF57501">
    <property type="entry name" value="Cystine-knot cytokines"/>
    <property type="match status" value="1"/>
</dbReference>
<evidence type="ECO:0000256" key="5">
    <source>
        <dbReference type="ARBA" id="ARBA00022729"/>
    </source>
</evidence>
<dbReference type="Pfam" id="PF00688">
    <property type="entry name" value="TGFb_propeptide"/>
    <property type="match status" value="1"/>
</dbReference>
<comment type="subcellular location">
    <subcellularLocation>
        <location evidence="1">Secreted</location>
    </subcellularLocation>
</comment>
<keyword evidence="8" id="KW-0325">Glycoprotein</keyword>
<dbReference type="SMART" id="SM00204">
    <property type="entry name" value="TGFB"/>
    <property type="match status" value="1"/>
</dbReference>
<evidence type="ECO:0000256" key="4">
    <source>
        <dbReference type="ARBA" id="ARBA00022525"/>
    </source>
</evidence>